<dbReference type="InterPro" id="IPR006938">
    <property type="entry name" value="DUF624"/>
</dbReference>
<accession>A0AA46DYM3</accession>
<name>A0AA46DYM3_9FUSO</name>
<keyword evidence="3" id="KW-1185">Reference proteome</keyword>
<feature type="transmembrane region" description="Helical" evidence="1">
    <location>
        <begin position="70"/>
        <end position="89"/>
    </location>
</feature>
<organism evidence="2 3">
    <name type="scientific">Hypnocyclicus thermotrophus</name>
    <dbReference type="NCBI Taxonomy" id="1627895"/>
    <lineage>
        <taxon>Bacteria</taxon>
        <taxon>Fusobacteriati</taxon>
        <taxon>Fusobacteriota</taxon>
        <taxon>Fusobacteriia</taxon>
        <taxon>Fusobacteriales</taxon>
        <taxon>Fusobacteriaceae</taxon>
        <taxon>Hypnocyclicus</taxon>
    </lineage>
</organism>
<reference evidence="2 3" key="1">
    <citation type="submission" date="2019-03" db="EMBL/GenBank/DDBJ databases">
        <title>Genomic Encyclopedia of Type Strains, Phase IV (KMG-IV): sequencing the most valuable type-strain genomes for metagenomic binning, comparative biology and taxonomic classification.</title>
        <authorList>
            <person name="Goeker M."/>
        </authorList>
    </citation>
    <scope>NUCLEOTIDE SEQUENCE [LARGE SCALE GENOMIC DNA]</scope>
    <source>
        <strain evidence="2 3">DSM 100055</strain>
    </source>
</reference>
<feature type="transmembrane region" description="Helical" evidence="1">
    <location>
        <begin position="160"/>
        <end position="181"/>
    </location>
</feature>
<sequence>MRVTIESKFYNFLDIIYKIMKLSIFFILSSLGIVTLFSSLTSVAYITRKWIDNGKIEIFKNYKKLFRENIRESVVLTLIFFLLFIILEIGKKLSFIYGILEIYFLMYFFIIAYIKANYEMKIKNIFSFAFKFLNLNIWIIVPFLGVLYLIYVIFVFNIFLFIVFGIGLGLIFLNILIYYTLKKYNK</sequence>
<dbReference type="RefSeq" id="WP_134112890.1">
    <property type="nucleotide sequence ID" value="NZ_SOBG01000004.1"/>
</dbReference>
<evidence type="ECO:0000313" key="2">
    <source>
        <dbReference type="EMBL" id="TDT70452.1"/>
    </source>
</evidence>
<keyword evidence="1" id="KW-0812">Transmembrane</keyword>
<proteinExistence type="predicted"/>
<gene>
    <name evidence="2" type="ORF">EV215_0997</name>
</gene>
<feature type="transmembrane region" description="Helical" evidence="1">
    <location>
        <begin position="22"/>
        <end position="46"/>
    </location>
</feature>
<dbReference type="EMBL" id="SOBG01000004">
    <property type="protein sequence ID" value="TDT70452.1"/>
    <property type="molecule type" value="Genomic_DNA"/>
</dbReference>
<comment type="caution">
    <text evidence="2">The sequence shown here is derived from an EMBL/GenBank/DDBJ whole genome shotgun (WGS) entry which is preliminary data.</text>
</comment>
<evidence type="ECO:0000256" key="1">
    <source>
        <dbReference type="SAM" id="Phobius"/>
    </source>
</evidence>
<feature type="transmembrane region" description="Helical" evidence="1">
    <location>
        <begin position="135"/>
        <end position="154"/>
    </location>
</feature>
<evidence type="ECO:0000313" key="3">
    <source>
        <dbReference type="Proteomes" id="UP000294678"/>
    </source>
</evidence>
<dbReference type="AlphaFoldDB" id="A0AA46DYM3"/>
<keyword evidence="1" id="KW-1133">Transmembrane helix</keyword>
<protein>
    <submittedName>
        <fullName evidence="2">Uncharacterized protein DUF624</fullName>
    </submittedName>
</protein>
<keyword evidence="1" id="KW-0472">Membrane</keyword>
<dbReference type="Pfam" id="PF04854">
    <property type="entry name" value="DUF624"/>
    <property type="match status" value="1"/>
</dbReference>
<dbReference type="Proteomes" id="UP000294678">
    <property type="component" value="Unassembled WGS sequence"/>
</dbReference>
<feature type="transmembrane region" description="Helical" evidence="1">
    <location>
        <begin position="95"/>
        <end position="114"/>
    </location>
</feature>